<dbReference type="EMBL" id="CP007453">
    <property type="protein sequence ID" value="AHM57622.1"/>
    <property type="molecule type" value="Genomic_DNA"/>
</dbReference>
<dbReference type="Proteomes" id="UP000019591">
    <property type="component" value="Plasmid EAL2_808p"/>
</dbReference>
<dbReference type="RefSeq" id="WP_025436536.1">
    <property type="nucleotide sequence ID" value="NZ_CP007453.1"/>
</dbReference>
<dbReference type="KEGG" id="eac:EAL2_808p01160"/>
<protein>
    <submittedName>
        <fullName evidence="1">Uncharacterized protein</fullName>
    </submittedName>
</protein>
<reference evidence="1 2" key="1">
    <citation type="journal article" date="2014" name="Genome Announc.">
        <title>Complete Genome Sequence of Amino Acid-Utilizing Eubacterium acidaminophilum al-2 (DSM 3953).</title>
        <authorList>
            <person name="Poehlein A."/>
            <person name="Andreesen J.R."/>
            <person name="Daniel R."/>
        </authorList>
    </citation>
    <scope>NUCLEOTIDE SEQUENCE [LARGE SCALE GENOMIC DNA]</scope>
    <source>
        <strain evidence="1 2">DSM 3953</strain>
        <plasmid evidence="2">Plasmid EAL2_808p</plasmid>
    </source>
</reference>
<dbReference type="eggNOG" id="ENOG5032NSA">
    <property type="taxonomic scope" value="Bacteria"/>
</dbReference>
<organism evidence="1 2">
    <name type="scientific">Peptoclostridium acidaminophilum DSM 3953</name>
    <dbReference type="NCBI Taxonomy" id="1286171"/>
    <lineage>
        <taxon>Bacteria</taxon>
        <taxon>Bacillati</taxon>
        <taxon>Bacillota</taxon>
        <taxon>Clostridia</taxon>
        <taxon>Peptostreptococcales</taxon>
        <taxon>Peptoclostridiaceae</taxon>
        <taxon>Peptoclostridium</taxon>
    </lineage>
</organism>
<dbReference type="AlphaFoldDB" id="W8TN90"/>
<geneLocation type="plasmid" evidence="1 2">
    <name>EAL2_808p</name>
</geneLocation>
<dbReference type="PATRIC" id="fig|1286171.3.peg.2294"/>
<evidence type="ECO:0000313" key="1">
    <source>
        <dbReference type="EMBL" id="AHM57622.1"/>
    </source>
</evidence>
<keyword evidence="1" id="KW-0614">Plasmid</keyword>
<evidence type="ECO:0000313" key="2">
    <source>
        <dbReference type="Proteomes" id="UP000019591"/>
    </source>
</evidence>
<dbReference type="HOGENOM" id="CLU_2091775_0_0_9"/>
<sequence length="121" mass="13625">MGPKFIRLNSSTRHERHTVIAHAREAISKSGGWILDFKMFSNVSINIVFQMALGDVGKLEHALEQVEIKLYPESIDALEGFVQIANELPRKKLENEIFGTLQITFIHSEKDLKIIVPSVPG</sequence>
<proteinExistence type="predicted"/>
<keyword evidence="2" id="KW-1185">Reference proteome</keyword>
<dbReference type="OrthoDB" id="513580at2"/>
<accession>W8TN90</accession>
<gene>
    <name evidence="1" type="ORF">EAL2_808p01160</name>
</gene>
<name>W8TN90_PEPAC</name>